<protein>
    <submittedName>
        <fullName evidence="3">Diguanylate cyclase</fullName>
    </submittedName>
</protein>
<reference evidence="4" key="1">
    <citation type="submission" date="2016-07" db="EMBL/GenBank/DDBJ databases">
        <authorList>
            <person name="Florea S."/>
            <person name="Webb J.S."/>
            <person name="Jaromczyk J."/>
            <person name="Schardl C.L."/>
        </authorList>
    </citation>
    <scope>NUCLEOTIDE SEQUENCE [LARGE SCALE GENOMIC DNA]</scope>
    <source>
        <strain evidence="4">KCTC 42131</strain>
    </source>
</reference>
<organism evidence="3 4">
    <name type="scientific">Pseudohongiella acticola</name>
    <dbReference type="NCBI Taxonomy" id="1524254"/>
    <lineage>
        <taxon>Bacteria</taxon>
        <taxon>Pseudomonadati</taxon>
        <taxon>Pseudomonadota</taxon>
        <taxon>Gammaproteobacteria</taxon>
        <taxon>Pseudomonadales</taxon>
        <taxon>Pseudohongiellaceae</taxon>
        <taxon>Pseudohongiella</taxon>
    </lineage>
</organism>
<evidence type="ECO:0000259" key="1">
    <source>
        <dbReference type="PROSITE" id="PS50883"/>
    </source>
</evidence>
<dbReference type="SMART" id="SM00052">
    <property type="entry name" value="EAL"/>
    <property type="match status" value="1"/>
</dbReference>
<dbReference type="STRING" id="1524254.PHACT_10855"/>
<dbReference type="InterPro" id="IPR052155">
    <property type="entry name" value="Biofilm_reg_signaling"/>
</dbReference>
<feature type="domain" description="EAL" evidence="1">
    <location>
        <begin position="384"/>
        <end position="637"/>
    </location>
</feature>
<comment type="caution">
    <text evidence="3">The sequence shown here is derived from an EMBL/GenBank/DDBJ whole genome shotgun (WGS) entry which is preliminary data.</text>
</comment>
<dbReference type="InterPro" id="IPR001633">
    <property type="entry name" value="EAL_dom"/>
</dbReference>
<dbReference type="InterPro" id="IPR043128">
    <property type="entry name" value="Rev_trsase/Diguanyl_cyclase"/>
</dbReference>
<dbReference type="InterPro" id="IPR035919">
    <property type="entry name" value="EAL_sf"/>
</dbReference>
<dbReference type="Pfam" id="PF00563">
    <property type="entry name" value="EAL"/>
    <property type="match status" value="1"/>
</dbReference>
<dbReference type="CDD" id="cd01948">
    <property type="entry name" value="EAL"/>
    <property type="match status" value="1"/>
</dbReference>
<sequence length="642" mass="71416">MENTEELREIALTMRREIDLLRTETTHANVLLTALDTLLCVDGDTDPFIGVFSALMPVFECTSAIVLMEQDEANGDPEWPLECVAASDERVIGSSWRPVRLFRKVISGRIISTVGNTGIDEWPPAIAEAYSGDSPALVLPLMVRDHRGLMMLLRKPEQAGFNRDHVTLARKFSLLASHAFAARQANLTVAESHRLRELTARLRTSEEALRFRANHDQLTGLPNRSYIQELVSGKILSKQKGQKLALAFIDLDEFKSVNDLHGHAAGDALLREIALRIRSEIRSKDVVGRISGDEFVIAFDPIRSRTDIRPIIKRVRDRLQQSFSVYEITIKPSASIGISLYPEHGSDYETLRRHADMAMYHAKTDSKGSIAYFTLDLGRQTAKRLTLEKQLRAAITNRQFRCALQKKFDIRSGAIVGFEMLARWVEAKGKIRGPGEFLPLASELGLLDDITMCVLGDLVSRLPELDARFGPLVEYSLNVSPIQTTNIPFMLELAKQLDAHNGRRFFLELTEEALASIDSLENHILPVLRSTGIRLSIDDFGTGYSSLATLAALTVDEVKIDMSLITSIHERSRNQVIVRAIESLGSALDISIVAEGIESSEENEFLLSNTSLTIGQGYLFHKPQLLDDLLESASEAAATKSL</sequence>
<proteinExistence type="predicted"/>
<keyword evidence="4" id="KW-1185">Reference proteome</keyword>
<dbReference type="SMART" id="SM00267">
    <property type="entry name" value="GGDEF"/>
    <property type="match status" value="1"/>
</dbReference>
<dbReference type="SUPFAM" id="SSF141868">
    <property type="entry name" value="EAL domain-like"/>
    <property type="match status" value="1"/>
</dbReference>
<dbReference type="AlphaFoldDB" id="A0A1E8CM74"/>
<evidence type="ECO:0000259" key="2">
    <source>
        <dbReference type="PROSITE" id="PS50887"/>
    </source>
</evidence>
<feature type="domain" description="GGDEF" evidence="2">
    <location>
        <begin position="242"/>
        <end position="375"/>
    </location>
</feature>
<evidence type="ECO:0000313" key="4">
    <source>
        <dbReference type="Proteomes" id="UP000175669"/>
    </source>
</evidence>
<dbReference type="PROSITE" id="PS50883">
    <property type="entry name" value="EAL"/>
    <property type="match status" value="1"/>
</dbReference>
<dbReference type="Pfam" id="PF00990">
    <property type="entry name" value="GGDEF"/>
    <property type="match status" value="1"/>
</dbReference>
<dbReference type="RefSeq" id="WP_070117788.1">
    <property type="nucleotide sequence ID" value="NZ_MASR01000001.1"/>
</dbReference>
<dbReference type="SUPFAM" id="SSF55073">
    <property type="entry name" value="Nucleotide cyclase"/>
    <property type="match status" value="1"/>
</dbReference>
<name>A0A1E8CM74_9GAMM</name>
<dbReference type="Gene3D" id="3.20.20.450">
    <property type="entry name" value="EAL domain"/>
    <property type="match status" value="1"/>
</dbReference>
<dbReference type="NCBIfam" id="TIGR00254">
    <property type="entry name" value="GGDEF"/>
    <property type="match status" value="1"/>
</dbReference>
<dbReference type="InterPro" id="IPR029787">
    <property type="entry name" value="Nucleotide_cyclase"/>
</dbReference>
<evidence type="ECO:0000313" key="3">
    <source>
        <dbReference type="EMBL" id="OFE13571.1"/>
    </source>
</evidence>
<dbReference type="PANTHER" id="PTHR44757">
    <property type="entry name" value="DIGUANYLATE CYCLASE DGCP"/>
    <property type="match status" value="1"/>
</dbReference>
<dbReference type="Proteomes" id="UP000175669">
    <property type="component" value="Unassembled WGS sequence"/>
</dbReference>
<dbReference type="CDD" id="cd01949">
    <property type="entry name" value="GGDEF"/>
    <property type="match status" value="1"/>
</dbReference>
<gene>
    <name evidence="3" type="ORF">PHACT_10855</name>
</gene>
<dbReference type="Gene3D" id="3.30.70.270">
    <property type="match status" value="1"/>
</dbReference>
<dbReference type="PROSITE" id="PS50887">
    <property type="entry name" value="GGDEF"/>
    <property type="match status" value="1"/>
</dbReference>
<dbReference type="InterPro" id="IPR000160">
    <property type="entry name" value="GGDEF_dom"/>
</dbReference>
<dbReference type="EMBL" id="MASR01000001">
    <property type="protein sequence ID" value="OFE13571.1"/>
    <property type="molecule type" value="Genomic_DNA"/>
</dbReference>
<accession>A0A1E8CM74</accession>
<dbReference type="PANTHER" id="PTHR44757:SF2">
    <property type="entry name" value="BIOFILM ARCHITECTURE MAINTENANCE PROTEIN MBAA"/>
    <property type="match status" value="1"/>
</dbReference>
<dbReference type="OrthoDB" id="1316910at2"/>